<dbReference type="Proteomes" id="UP000663852">
    <property type="component" value="Unassembled WGS sequence"/>
</dbReference>
<accession>A0A813TDW8</accession>
<keyword evidence="2" id="KW-0812">Transmembrane</keyword>
<reference evidence="3" key="1">
    <citation type="submission" date="2021-02" db="EMBL/GenBank/DDBJ databases">
        <authorList>
            <person name="Nowell W R."/>
        </authorList>
    </citation>
    <scope>NUCLEOTIDE SEQUENCE</scope>
</reference>
<feature type="compositionally biased region" description="Polar residues" evidence="1">
    <location>
        <begin position="58"/>
        <end position="67"/>
    </location>
</feature>
<dbReference type="OrthoDB" id="10002933at2759"/>
<proteinExistence type="predicted"/>
<dbReference type="EMBL" id="CAJNOJ010000087">
    <property type="protein sequence ID" value="CAF1076150.1"/>
    <property type="molecule type" value="Genomic_DNA"/>
</dbReference>
<evidence type="ECO:0000313" key="3">
    <source>
        <dbReference type="EMBL" id="CAF0808382.1"/>
    </source>
</evidence>
<dbReference type="EMBL" id="CAJNOR010000126">
    <property type="protein sequence ID" value="CAF0808382.1"/>
    <property type="molecule type" value="Genomic_DNA"/>
</dbReference>
<feature type="region of interest" description="Disordered" evidence="1">
    <location>
        <begin position="58"/>
        <end position="120"/>
    </location>
</feature>
<evidence type="ECO:0000256" key="1">
    <source>
        <dbReference type="SAM" id="MobiDB-lite"/>
    </source>
</evidence>
<protein>
    <submittedName>
        <fullName evidence="3">Uncharacterized protein</fullName>
    </submittedName>
</protein>
<organism evidence="3 5">
    <name type="scientific">Adineta ricciae</name>
    <name type="common">Rotifer</name>
    <dbReference type="NCBI Taxonomy" id="249248"/>
    <lineage>
        <taxon>Eukaryota</taxon>
        <taxon>Metazoa</taxon>
        <taxon>Spiralia</taxon>
        <taxon>Gnathifera</taxon>
        <taxon>Rotifera</taxon>
        <taxon>Eurotatoria</taxon>
        <taxon>Bdelloidea</taxon>
        <taxon>Adinetida</taxon>
        <taxon>Adinetidae</taxon>
        <taxon>Adineta</taxon>
    </lineage>
</organism>
<evidence type="ECO:0000313" key="5">
    <source>
        <dbReference type="Proteomes" id="UP000663828"/>
    </source>
</evidence>
<name>A0A813TDW8_ADIRI</name>
<feature type="transmembrane region" description="Helical" evidence="2">
    <location>
        <begin position="12"/>
        <end position="36"/>
    </location>
</feature>
<sequence length="185" mass="21235">MEPFSNDLLTILVLVSISWAGVTFIAVIIISIIYIYMRCKKPPNPRIMSPVQILSRSSSMTTDQHSTPIAPIPIKPSKYVKSSNKRDGPQYYPDTMSTIGEESYSSRTNDQSYPVNNSYRRNENRNDIFRSNIQGSTRPQHPTSFRSVNPATDIRVLNRRTPYPPDVIARDKMMEANRFPMEEKF</sequence>
<gene>
    <name evidence="4" type="ORF">EDS130_LOCUS18705</name>
    <name evidence="3" type="ORF">XAT740_LOCUS3336</name>
</gene>
<keyword evidence="5" id="KW-1185">Reference proteome</keyword>
<comment type="caution">
    <text evidence="3">The sequence shown here is derived from an EMBL/GenBank/DDBJ whole genome shotgun (WGS) entry which is preliminary data.</text>
</comment>
<feature type="compositionally biased region" description="Polar residues" evidence="1">
    <location>
        <begin position="95"/>
        <end position="119"/>
    </location>
</feature>
<dbReference type="AlphaFoldDB" id="A0A813TDW8"/>
<evidence type="ECO:0000256" key="2">
    <source>
        <dbReference type="SAM" id="Phobius"/>
    </source>
</evidence>
<keyword evidence="2" id="KW-0472">Membrane</keyword>
<evidence type="ECO:0000313" key="4">
    <source>
        <dbReference type="EMBL" id="CAF1076150.1"/>
    </source>
</evidence>
<dbReference type="Proteomes" id="UP000663828">
    <property type="component" value="Unassembled WGS sequence"/>
</dbReference>
<keyword evidence="2" id="KW-1133">Transmembrane helix</keyword>